<feature type="region of interest" description="Disordered" evidence="1">
    <location>
        <begin position="133"/>
        <end position="157"/>
    </location>
</feature>
<dbReference type="AlphaFoldDB" id="A0A0L0SKA3"/>
<feature type="compositionally biased region" description="Low complexity" evidence="1">
    <location>
        <begin position="588"/>
        <end position="618"/>
    </location>
</feature>
<dbReference type="eggNOG" id="ENOG502S3QT">
    <property type="taxonomic scope" value="Eukaryota"/>
</dbReference>
<feature type="compositionally biased region" description="Polar residues" evidence="1">
    <location>
        <begin position="261"/>
        <end position="271"/>
    </location>
</feature>
<name>A0A0L0SKA3_ALLM3</name>
<accession>A0A0L0SKA3</accession>
<evidence type="ECO:0000313" key="3">
    <source>
        <dbReference type="Proteomes" id="UP000054350"/>
    </source>
</evidence>
<feature type="compositionally biased region" description="Low complexity" evidence="1">
    <location>
        <begin position="630"/>
        <end position="641"/>
    </location>
</feature>
<feature type="region of interest" description="Disordered" evidence="1">
    <location>
        <begin position="555"/>
        <end position="645"/>
    </location>
</feature>
<feature type="compositionally biased region" description="Low complexity" evidence="1">
    <location>
        <begin position="555"/>
        <end position="575"/>
    </location>
</feature>
<feature type="compositionally biased region" description="Low complexity" evidence="1">
    <location>
        <begin position="483"/>
        <end position="505"/>
    </location>
</feature>
<gene>
    <name evidence="2" type="ORF">AMAG_08107</name>
</gene>
<evidence type="ECO:0008006" key="4">
    <source>
        <dbReference type="Google" id="ProtNLM"/>
    </source>
</evidence>
<evidence type="ECO:0000313" key="2">
    <source>
        <dbReference type="EMBL" id="KNE62932.1"/>
    </source>
</evidence>
<proteinExistence type="predicted"/>
<feature type="compositionally biased region" description="Low complexity" evidence="1">
    <location>
        <begin position="64"/>
        <end position="85"/>
    </location>
</feature>
<organism evidence="2 3">
    <name type="scientific">Allomyces macrogynus (strain ATCC 38327)</name>
    <name type="common">Allomyces javanicus var. macrogynus</name>
    <dbReference type="NCBI Taxonomy" id="578462"/>
    <lineage>
        <taxon>Eukaryota</taxon>
        <taxon>Fungi</taxon>
        <taxon>Fungi incertae sedis</taxon>
        <taxon>Blastocladiomycota</taxon>
        <taxon>Blastocladiomycetes</taxon>
        <taxon>Blastocladiales</taxon>
        <taxon>Blastocladiaceae</taxon>
        <taxon>Allomyces</taxon>
    </lineage>
</organism>
<reference evidence="3" key="2">
    <citation type="submission" date="2009-11" db="EMBL/GenBank/DDBJ databases">
        <title>The Genome Sequence of Allomyces macrogynus strain ATCC 38327.</title>
        <authorList>
            <consortium name="The Broad Institute Genome Sequencing Platform"/>
            <person name="Russ C."/>
            <person name="Cuomo C."/>
            <person name="Shea T."/>
            <person name="Young S.K."/>
            <person name="Zeng Q."/>
            <person name="Koehrsen M."/>
            <person name="Haas B."/>
            <person name="Borodovsky M."/>
            <person name="Guigo R."/>
            <person name="Alvarado L."/>
            <person name="Berlin A."/>
            <person name="Borenstein D."/>
            <person name="Chen Z."/>
            <person name="Engels R."/>
            <person name="Freedman E."/>
            <person name="Gellesch M."/>
            <person name="Goldberg J."/>
            <person name="Griggs A."/>
            <person name="Gujja S."/>
            <person name="Heiman D."/>
            <person name="Hepburn T."/>
            <person name="Howarth C."/>
            <person name="Jen D."/>
            <person name="Larson L."/>
            <person name="Lewis B."/>
            <person name="Mehta T."/>
            <person name="Park D."/>
            <person name="Pearson M."/>
            <person name="Roberts A."/>
            <person name="Saif S."/>
            <person name="Shenoy N."/>
            <person name="Sisk P."/>
            <person name="Stolte C."/>
            <person name="Sykes S."/>
            <person name="Walk T."/>
            <person name="White J."/>
            <person name="Yandava C."/>
            <person name="Burger G."/>
            <person name="Gray M.W."/>
            <person name="Holland P.W.H."/>
            <person name="King N."/>
            <person name="Lang F.B.F."/>
            <person name="Roger A.J."/>
            <person name="Ruiz-Trillo I."/>
            <person name="Lander E."/>
            <person name="Nusbaum C."/>
        </authorList>
    </citation>
    <scope>NUCLEOTIDE SEQUENCE [LARGE SCALE GENOMIC DNA]</scope>
    <source>
        <strain evidence="3">ATCC 38327</strain>
    </source>
</reference>
<evidence type="ECO:0000256" key="1">
    <source>
        <dbReference type="SAM" id="MobiDB-lite"/>
    </source>
</evidence>
<feature type="region of interest" description="Disordered" evidence="1">
    <location>
        <begin position="483"/>
        <end position="533"/>
    </location>
</feature>
<feature type="region of interest" description="Disordered" evidence="1">
    <location>
        <begin position="1"/>
        <end position="33"/>
    </location>
</feature>
<dbReference type="OrthoDB" id="5590473at2759"/>
<feature type="compositionally biased region" description="Polar residues" evidence="1">
    <location>
        <begin position="306"/>
        <end position="318"/>
    </location>
</feature>
<dbReference type="Proteomes" id="UP000054350">
    <property type="component" value="Unassembled WGS sequence"/>
</dbReference>
<feature type="compositionally biased region" description="Polar residues" evidence="1">
    <location>
        <begin position="1"/>
        <end position="10"/>
    </location>
</feature>
<reference evidence="2 3" key="1">
    <citation type="submission" date="2009-11" db="EMBL/GenBank/DDBJ databases">
        <title>Annotation of Allomyces macrogynus ATCC 38327.</title>
        <authorList>
            <consortium name="The Broad Institute Genome Sequencing Platform"/>
            <person name="Russ C."/>
            <person name="Cuomo C."/>
            <person name="Burger G."/>
            <person name="Gray M.W."/>
            <person name="Holland P.W.H."/>
            <person name="King N."/>
            <person name="Lang F.B.F."/>
            <person name="Roger A.J."/>
            <person name="Ruiz-Trillo I."/>
            <person name="Young S.K."/>
            <person name="Zeng Q."/>
            <person name="Gargeya S."/>
            <person name="Fitzgerald M."/>
            <person name="Haas B."/>
            <person name="Abouelleil A."/>
            <person name="Alvarado L."/>
            <person name="Arachchi H.M."/>
            <person name="Berlin A."/>
            <person name="Chapman S.B."/>
            <person name="Gearin G."/>
            <person name="Goldberg J."/>
            <person name="Griggs A."/>
            <person name="Gujja S."/>
            <person name="Hansen M."/>
            <person name="Heiman D."/>
            <person name="Howarth C."/>
            <person name="Larimer J."/>
            <person name="Lui A."/>
            <person name="MacDonald P.J.P."/>
            <person name="McCowen C."/>
            <person name="Montmayeur A."/>
            <person name="Murphy C."/>
            <person name="Neiman D."/>
            <person name="Pearson M."/>
            <person name="Priest M."/>
            <person name="Roberts A."/>
            <person name="Saif S."/>
            <person name="Shea T."/>
            <person name="Sisk P."/>
            <person name="Stolte C."/>
            <person name="Sykes S."/>
            <person name="Wortman J."/>
            <person name="Nusbaum C."/>
            <person name="Birren B."/>
        </authorList>
    </citation>
    <scope>NUCLEOTIDE SEQUENCE [LARGE SCALE GENOMIC DNA]</scope>
    <source>
        <strain evidence="2 3">ATCC 38327</strain>
    </source>
</reference>
<dbReference type="EMBL" id="GG745341">
    <property type="protein sequence ID" value="KNE62932.1"/>
    <property type="molecule type" value="Genomic_DNA"/>
</dbReference>
<dbReference type="VEuPathDB" id="FungiDB:AMAG_08107"/>
<sequence length="754" mass="77770">MTAPSATTQPDPGALADRGPAGAHQPPHQCVQPDLQLGSLDRALDFLRKCKARVASPAHAIDSAATAKPAAPAPAVAAAPQPVGGARDRNRVATPKPTTPRSPTPRSAMPRTDALRAALALPVPRLACTAAVRPGHSPRVGTPRSRQVPAEPAPARAPVPVQVPVQVPGPAHGSVPAAAPRIRHPKLIPADRVPTGAVVKPVPALVPAAAPAAAKTTPPRAPRARRRSHPADSAIAAAPTPVHSYRNAATRPAALHIAPSTTVHSDSASTPDTHHRTPRSATSARHHRGSASDKSSRHGVPAALASPTSPTFTPTQWTPAHPQTVHIFVDNSNILHGAQNLANQLPKQQRRALVPPGATLGLSYARLAKVITAMLDTVVAGHVHHATCPAACLPANASVTPSTSTRSMLRRAAMPRSIDEVMALRAQTPKCTCGVGGMPAHYYQVVKKVLVASRPLVQDLRDAQALAFETLVLDRVYNKSRGNAARSLSSSGSSSAGAASDDWSGMESDTSTRASDYSGMKGRDAVPAPQPAAHPSLDLQAILNAFRLAAAAKKNSSTDNLNNSNSNSNSNNSMNGHSTTGPSPAQHRSATTTKSTSTASSSSTSLAATTKRASSTALMARSTSSTKRVAATAPTTPSSSTGGRGKEMFVDELLHVKMADSMLDYDRGILILLTGDGAVAQFTDGFGAQVARALRRGWTVIVASFSACLSSVYSKLAKQAAAAAAMAEAEGAYAGGSLHLFVLDADVANLVCVV</sequence>
<keyword evidence="3" id="KW-1185">Reference proteome</keyword>
<feature type="region of interest" description="Disordered" evidence="1">
    <location>
        <begin position="209"/>
        <end position="244"/>
    </location>
</feature>
<feature type="region of interest" description="Disordered" evidence="1">
    <location>
        <begin position="57"/>
        <end position="109"/>
    </location>
</feature>
<feature type="compositionally biased region" description="Low complexity" evidence="1">
    <location>
        <begin position="209"/>
        <end position="218"/>
    </location>
</feature>
<dbReference type="STRING" id="578462.A0A0L0SKA3"/>
<protein>
    <recommendedName>
        <fullName evidence="4">NYN domain-containing protein</fullName>
    </recommendedName>
</protein>
<feature type="region of interest" description="Disordered" evidence="1">
    <location>
        <begin position="261"/>
        <end position="318"/>
    </location>
</feature>